<evidence type="ECO:0000256" key="4">
    <source>
        <dbReference type="ARBA" id="ARBA00023038"/>
    </source>
</evidence>
<proteinExistence type="predicted"/>
<gene>
    <name evidence="8" type="ORF">AGABI1DRAFT_68091</name>
</gene>
<dbReference type="eggNOG" id="KOG1703">
    <property type="taxonomic scope" value="Eukaryota"/>
</dbReference>
<reference evidence="9" key="1">
    <citation type="journal article" date="2012" name="Proc. Natl. Acad. Sci. U.S.A.">
        <title>Genome sequence of the button mushroom Agaricus bisporus reveals mechanisms governing adaptation to a humic-rich ecological niche.</title>
        <authorList>
            <person name="Morin E."/>
            <person name="Kohler A."/>
            <person name="Baker A.R."/>
            <person name="Foulongne-Oriol M."/>
            <person name="Lombard V."/>
            <person name="Nagy L.G."/>
            <person name="Ohm R.A."/>
            <person name="Patyshakuliyeva A."/>
            <person name="Brun A."/>
            <person name="Aerts A.L."/>
            <person name="Bailey A.M."/>
            <person name="Billette C."/>
            <person name="Coutinho P.M."/>
            <person name="Deakin G."/>
            <person name="Doddapaneni H."/>
            <person name="Floudas D."/>
            <person name="Grimwood J."/>
            <person name="Hilden K."/>
            <person name="Kuees U."/>
            <person name="LaButti K.M."/>
            <person name="Lapidus A."/>
            <person name="Lindquist E.A."/>
            <person name="Lucas S.M."/>
            <person name="Murat C."/>
            <person name="Riley R.W."/>
            <person name="Salamov A.A."/>
            <person name="Schmutz J."/>
            <person name="Subramanian V."/>
            <person name="Woesten H.A.B."/>
            <person name="Xu J."/>
            <person name="Eastwood D.C."/>
            <person name="Foster G.D."/>
            <person name="Sonnenberg A.S."/>
            <person name="Cullen D."/>
            <person name="de Vries R.P."/>
            <person name="Lundell T."/>
            <person name="Hibbett D.S."/>
            <person name="Henrissat B."/>
            <person name="Burton K.S."/>
            <person name="Kerrigan R.W."/>
            <person name="Challen M.P."/>
            <person name="Grigoriev I.V."/>
            <person name="Martin F."/>
        </authorList>
    </citation>
    <scope>NUCLEOTIDE SEQUENCE [LARGE SCALE GENOMIC DNA]</scope>
    <source>
        <strain evidence="9">JB137-S8 / ATCC MYA-4627 / FGSC 10392</strain>
    </source>
</reference>
<dbReference type="GO" id="GO:0046872">
    <property type="term" value="F:metal ion binding"/>
    <property type="evidence" value="ECO:0007669"/>
    <property type="project" value="UniProtKB-KW"/>
</dbReference>
<sequence>MEEAAPDASTADAAKESTSFGNLYFKEKDDSYVENKSHERDNGLATTSGQPHRSNTVQVPPHSPENKPPKLPTRAKTTNDSTKWMMGGGSESIREEHCARRAGKTCIYQRSCRRCMLPIEKQAVSSSDGQLKGKYHKECFNCHVCHKTFPDKSFYVFDGKPLCAYHYHEANRSLCAATRCGQPIEGPCALSHTGDKYHPEHMTCEHPGLVPCKERLKEYWEINGKMLCEWHAAEASRDQDEEEEWVQTSKAKKRITRFMNLSSMGGSGGEENGDLNGLL</sequence>
<dbReference type="Proteomes" id="UP000008493">
    <property type="component" value="Unassembled WGS sequence"/>
</dbReference>
<dbReference type="RefSeq" id="XP_007326213.1">
    <property type="nucleotide sequence ID" value="XM_007326151.1"/>
</dbReference>
<feature type="domain" description="LIM zinc-binding" evidence="7">
    <location>
        <begin position="110"/>
        <end position="173"/>
    </location>
</feature>
<dbReference type="PROSITE" id="PS00478">
    <property type="entry name" value="LIM_DOMAIN_1"/>
    <property type="match status" value="1"/>
</dbReference>
<dbReference type="OrthoDB" id="1112565at2759"/>
<evidence type="ECO:0000256" key="3">
    <source>
        <dbReference type="ARBA" id="ARBA00022833"/>
    </source>
</evidence>
<protein>
    <recommendedName>
        <fullName evidence="7">LIM zinc-binding domain-containing protein</fullName>
    </recommendedName>
</protein>
<dbReference type="AlphaFoldDB" id="K5X3P0"/>
<dbReference type="GO" id="GO:0030695">
    <property type="term" value="F:GTPase regulator activity"/>
    <property type="evidence" value="ECO:0007669"/>
    <property type="project" value="UniProtKB-ARBA"/>
</dbReference>
<dbReference type="CDD" id="cd08368">
    <property type="entry name" value="LIM"/>
    <property type="match status" value="1"/>
</dbReference>
<feature type="compositionally biased region" description="Polar residues" evidence="6">
    <location>
        <begin position="44"/>
        <end position="58"/>
    </location>
</feature>
<evidence type="ECO:0000313" key="9">
    <source>
        <dbReference type="Proteomes" id="UP000008493"/>
    </source>
</evidence>
<evidence type="ECO:0000256" key="5">
    <source>
        <dbReference type="PROSITE-ProRule" id="PRU00125"/>
    </source>
</evidence>
<dbReference type="PANTHER" id="PTHR24207">
    <property type="entry name" value="ZYX102 PROTEIN"/>
    <property type="match status" value="1"/>
</dbReference>
<dbReference type="PROSITE" id="PS50023">
    <property type="entry name" value="LIM_DOMAIN_2"/>
    <property type="match status" value="1"/>
</dbReference>
<dbReference type="InParanoid" id="K5X3P0"/>
<feature type="compositionally biased region" description="Basic and acidic residues" evidence="6">
    <location>
        <begin position="25"/>
        <end position="42"/>
    </location>
</feature>
<keyword evidence="2" id="KW-0677">Repeat</keyword>
<dbReference type="STRING" id="597362.K5X3P0"/>
<keyword evidence="1 5" id="KW-0479">Metal-binding</keyword>
<dbReference type="GeneID" id="18830716"/>
<dbReference type="InterPro" id="IPR001781">
    <property type="entry name" value="Znf_LIM"/>
</dbReference>
<feature type="region of interest" description="Disordered" evidence="6">
    <location>
        <begin position="1"/>
        <end position="88"/>
    </location>
</feature>
<dbReference type="PANTHER" id="PTHR24207:SF2">
    <property type="entry name" value="ZYX102 PROTEIN"/>
    <property type="match status" value="1"/>
</dbReference>
<dbReference type="OMA" id="KEYWEIN"/>
<organism evidence="8 9">
    <name type="scientific">Agaricus bisporus var. burnettii (strain JB137-S8 / ATCC MYA-4627 / FGSC 10392)</name>
    <name type="common">White button mushroom</name>
    <dbReference type="NCBI Taxonomy" id="597362"/>
    <lineage>
        <taxon>Eukaryota</taxon>
        <taxon>Fungi</taxon>
        <taxon>Dikarya</taxon>
        <taxon>Basidiomycota</taxon>
        <taxon>Agaricomycotina</taxon>
        <taxon>Agaricomycetes</taxon>
        <taxon>Agaricomycetidae</taxon>
        <taxon>Agaricales</taxon>
        <taxon>Agaricineae</taxon>
        <taxon>Agaricaceae</taxon>
        <taxon>Agaricus</taxon>
    </lineage>
</organism>
<accession>K5X3P0</accession>
<evidence type="ECO:0000256" key="2">
    <source>
        <dbReference type="ARBA" id="ARBA00022737"/>
    </source>
</evidence>
<evidence type="ECO:0000256" key="1">
    <source>
        <dbReference type="ARBA" id="ARBA00022723"/>
    </source>
</evidence>
<dbReference type="HOGENOM" id="CLU_997361_0_0_1"/>
<evidence type="ECO:0000259" key="7">
    <source>
        <dbReference type="PROSITE" id="PS50023"/>
    </source>
</evidence>
<dbReference type="Pfam" id="PF00412">
    <property type="entry name" value="LIM"/>
    <property type="match status" value="1"/>
</dbReference>
<keyword evidence="3 5" id="KW-0862">Zinc</keyword>
<evidence type="ECO:0000256" key="6">
    <source>
        <dbReference type="SAM" id="MobiDB-lite"/>
    </source>
</evidence>
<keyword evidence="4 5" id="KW-0440">LIM domain</keyword>
<keyword evidence="9" id="KW-1185">Reference proteome</keyword>
<dbReference type="SUPFAM" id="SSF57716">
    <property type="entry name" value="Glucocorticoid receptor-like (DNA-binding domain)"/>
    <property type="match status" value="1"/>
</dbReference>
<name>K5X3P0_AGABU</name>
<dbReference type="SMART" id="SM00132">
    <property type="entry name" value="LIM"/>
    <property type="match status" value="1"/>
</dbReference>
<evidence type="ECO:0000313" key="8">
    <source>
        <dbReference type="EMBL" id="EKM82456.1"/>
    </source>
</evidence>
<dbReference type="Gene3D" id="2.10.110.10">
    <property type="entry name" value="Cysteine Rich Protein"/>
    <property type="match status" value="2"/>
</dbReference>
<feature type="compositionally biased region" description="Low complexity" evidence="6">
    <location>
        <begin position="1"/>
        <end position="12"/>
    </location>
</feature>
<dbReference type="EMBL" id="JH971386">
    <property type="protein sequence ID" value="EKM82456.1"/>
    <property type="molecule type" value="Genomic_DNA"/>
</dbReference>
<dbReference type="KEGG" id="abp:AGABI1DRAFT68091"/>